<name>A0A8I0N1N7_9GAMM</name>
<reference evidence="1 2" key="1">
    <citation type="submission" date="2015-06" db="EMBL/GenBank/DDBJ databases">
        <title>Genome sequence of Pseudoalteromonas peptidolytica.</title>
        <authorList>
            <person name="Xie B.-B."/>
            <person name="Rong J.-C."/>
            <person name="Qin Q.-L."/>
            <person name="Zhang Y.-Z."/>
        </authorList>
    </citation>
    <scope>NUCLEOTIDE SEQUENCE [LARGE SCALE GENOMIC DNA]</scope>
    <source>
        <strain evidence="1 2">F12-50-A1</strain>
    </source>
</reference>
<dbReference type="AlphaFoldDB" id="A0A8I0N1N7"/>
<evidence type="ECO:0000313" key="2">
    <source>
        <dbReference type="Proteomes" id="UP000660708"/>
    </source>
</evidence>
<keyword evidence="2" id="KW-1185">Reference proteome</keyword>
<protein>
    <submittedName>
        <fullName evidence="1">Uncharacterized protein</fullName>
    </submittedName>
</protein>
<dbReference type="EMBL" id="AQHF01000034">
    <property type="protein sequence ID" value="MBE0349196.1"/>
    <property type="molecule type" value="Genomic_DNA"/>
</dbReference>
<sequence length="44" mass="4717">MPVLSYLPPLFVAPPAGAWIETMCIIAAMTRVYVAPPAGAWIET</sequence>
<dbReference type="Proteomes" id="UP000660708">
    <property type="component" value="Unassembled WGS sequence"/>
</dbReference>
<comment type="caution">
    <text evidence="1">The sequence shown here is derived from an EMBL/GenBank/DDBJ whole genome shotgun (WGS) entry which is preliminary data.</text>
</comment>
<gene>
    <name evidence="1" type="ORF">PPEP_b1136</name>
</gene>
<organism evidence="1 2">
    <name type="scientific">Pseudoalteromonas peptidolytica F12-50-A1</name>
    <dbReference type="NCBI Taxonomy" id="1315280"/>
    <lineage>
        <taxon>Bacteria</taxon>
        <taxon>Pseudomonadati</taxon>
        <taxon>Pseudomonadota</taxon>
        <taxon>Gammaproteobacteria</taxon>
        <taxon>Alteromonadales</taxon>
        <taxon>Pseudoalteromonadaceae</taxon>
        <taxon>Pseudoalteromonas</taxon>
    </lineage>
</organism>
<evidence type="ECO:0000313" key="1">
    <source>
        <dbReference type="EMBL" id="MBE0349196.1"/>
    </source>
</evidence>
<proteinExistence type="predicted"/>
<accession>A0A8I0N1N7</accession>